<organism evidence="1 2">
    <name type="scientific">Paenibacillus larvae subsp. pulvifaciens</name>
    <dbReference type="NCBI Taxonomy" id="1477"/>
    <lineage>
        <taxon>Bacteria</taxon>
        <taxon>Bacillati</taxon>
        <taxon>Bacillota</taxon>
        <taxon>Bacilli</taxon>
        <taxon>Bacillales</taxon>
        <taxon>Paenibacillaceae</taxon>
        <taxon>Paenibacillus</taxon>
    </lineage>
</organism>
<sequence length="126" mass="13689">MSEETLPAFKHSGYGIASFFISLICGLSCVILLVVFFTAVQKYLPGDLAPTGILTPEQQKAFMEAVTTSIELKSLFYTFFVIAGIDVVGFGFGIAGLFQKNRKRALPIIGIIFSIPVVLLFFGTLV</sequence>
<dbReference type="Proteomes" id="UP000192727">
    <property type="component" value="Chromosome"/>
</dbReference>
<proteinExistence type="predicted"/>
<reference evidence="1 2" key="1">
    <citation type="submission" date="2017-03" db="EMBL/GenBank/DDBJ databases">
        <title>Paenibacillus larvae genome sequencing.</title>
        <authorList>
            <person name="Dingman D.W."/>
        </authorList>
    </citation>
    <scope>NUCLEOTIDE SEQUENCE [LARGE SCALE GENOMIC DNA]</scope>
    <source>
        <strain evidence="1 2">SAG 10367</strain>
    </source>
</reference>
<name>A0A1V0UU13_9BACL</name>
<dbReference type="GeneID" id="64217240"/>
<protein>
    <submittedName>
        <fullName evidence="1">Uncharacterized protein</fullName>
    </submittedName>
</protein>
<evidence type="ECO:0000313" key="1">
    <source>
        <dbReference type="EMBL" id="ARF68641.1"/>
    </source>
</evidence>
<dbReference type="RefSeq" id="WP_023482461.1">
    <property type="nucleotide sequence ID" value="NZ_CP019794.1"/>
</dbReference>
<dbReference type="AlphaFoldDB" id="A0A1V0UU13"/>
<accession>A0A1V0UU13</accession>
<gene>
    <name evidence="1" type="ORF">B7C51_13780</name>
</gene>
<evidence type="ECO:0000313" key="2">
    <source>
        <dbReference type="Proteomes" id="UP000192727"/>
    </source>
</evidence>
<dbReference type="EMBL" id="CP020557">
    <property type="protein sequence ID" value="ARF68641.1"/>
    <property type="molecule type" value="Genomic_DNA"/>
</dbReference>